<evidence type="ECO:0000313" key="1">
    <source>
        <dbReference type="EMBL" id="CDM88217.1"/>
    </source>
</evidence>
<evidence type="ECO:0000313" key="2">
    <source>
        <dbReference type="Proteomes" id="UP000032930"/>
    </source>
</evidence>
<protein>
    <submittedName>
        <fullName evidence="1">Uncharacterized protein</fullName>
    </submittedName>
</protein>
<proteinExistence type="predicted"/>
<sequence length="134" mass="15367">MAKPHVHADLMMKAAEIAQTDAEWWKHFQAKNDDKIGWRNLGGEIAFIEGTGFEYRLKPRTVKIGSVDVPEPVREPLEEGQDYYFLDLGGESYYDETFWLGDLDDVDRLNRCLIHLDRESAVMHAKALLSLTAK</sequence>
<dbReference type="Proteomes" id="UP000032930">
    <property type="component" value="Chromosome"/>
</dbReference>
<dbReference type="EMBL" id="FO818637">
    <property type="protein sequence ID" value="CDM88217.1"/>
    <property type="molecule type" value="Genomic_DNA"/>
</dbReference>
<gene>
    <name evidence="1" type="ORF">XBW1_0860</name>
</gene>
<dbReference type="AlphaFoldDB" id="A0A0B6X364"/>
<dbReference type="KEGG" id="xbv:XBW1_0860"/>
<accession>A0A0B6X364</accession>
<name>A0A0B6X364_XENBV</name>
<reference evidence="1 2" key="1">
    <citation type="submission" date="2014-02" db="EMBL/GenBank/DDBJ databases">
        <authorList>
            <person name="Genoscope - CEA"/>
        </authorList>
    </citation>
    <scope>NUCLEOTIDE SEQUENCE [LARGE SCALE GENOMIC DNA]</scope>
    <source>
        <strain evidence="1 2">CS03</strain>
    </source>
</reference>
<organism evidence="1 2">
    <name type="scientific">Xenorhabdus bovienii</name>
    <name type="common">Xenorhabdus nematophila subsp. bovienii</name>
    <dbReference type="NCBI Taxonomy" id="40576"/>
    <lineage>
        <taxon>Bacteria</taxon>
        <taxon>Pseudomonadati</taxon>
        <taxon>Pseudomonadota</taxon>
        <taxon>Gammaproteobacteria</taxon>
        <taxon>Enterobacterales</taxon>
        <taxon>Morganellaceae</taxon>
        <taxon>Xenorhabdus</taxon>
    </lineage>
</organism>
<dbReference type="RefSeq" id="WP_046335991.1">
    <property type="nucleotide sequence ID" value="NZ_CAWMEF010000001.1"/>
</dbReference>